<dbReference type="InterPro" id="IPR041698">
    <property type="entry name" value="Methyltransf_25"/>
</dbReference>
<dbReference type="Proteomes" id="UP000660265">
    <property type="component" value="Unassembled WGS sequence"/>
</dbReference>
<evidence type="ECO:0000313" key="6">
    <source>
        <dbReference type="Proteomes" id="UP000660265"/>
    </source>
</evidence>
<evidence type="ECO:0000256" key="3">
    <source>
        <dbReference type="SAM" id="MobiDB-lite"/>
    </source>
</evidence>
<dbReference type="GO" id="GO:0032259">
    <property type="term" value="P:methylation"/>
    <property type="evidence" value="ECO:0007669"/>
    <property type="project" value="UniProtKB-KW"/>
</dbReference>
<comment type="caution">
    <text evidence="5">The sequence shown here is derived from an EMBL/GenBank/DDBJ whole genome shotgun (WGS) entry which is preliminary data.</text>
</comment>
<evidence type="ECO:0000256" key="2">
    <source>
        <dbReference type="ARBA" id="ARBA00022679"/>
    </source>
</evidence>
<dbReference type="SUPFAM" id="SSF53335">
    <property type="entry name" value="S-adenosyl-L-methionine-dependent methyltransferases"/>
    <property type="match status" value="1"/>
</dbReference>
<dbReference type="RefSeq" id="WP_189107037.1">
    <property type="nucleotide sequence ID" value="NZ_BMMV01000005.1"/>
</dbReference>
<protein>
    <submittedName>
        <fullName evidence="5">Methyltransferase</fullName>
    </submittedName>
</protein>
<sequence>MTAPEPAYIRDTRAGYNAIAADYAELNKSEPEADPLGRAMLGTFAEYVRADGAGPVVEIGSGPGHMSAHMRTLGLDVSGIDLSPVMVEMARRSYPELRFEEGSMTDLALPDGSLAGLVAWYSIIHIVPEELPHVFAQFHRVLAPGGRLLLAFQVGDEPRHYDEAFGHRVNLDFRRLSPDRITELLARAGFHVAARLVREPYDKEPTPHAQILARKPPHPPIPQQP</sequence>
<dbReference type="PANTHER" id="PTHR43861:SF1">
    <property type="entry name" value="TRANS-ACONITATE 2-METHYLTRANSFERASE"/>
    <property type="match status" value="1"/>
</dbReference>
<gene>
    <name evidence="5" type="ORF">GCM10011583_20420</name>
</gene>
<evidence type="ECO:0000259" key="4">
    <source>
        <dbReference type="Pfam" id="PF13649"/>
    </source>
</evidence>
<dbReference type="EMBL" id="BMMV01000005">
    <property type="protein sequence ID" value="GGJ88915.1"/>
    <property type="molecule type" value="Genomic_DNA"/>
</dbReference>
<name>A0ABQ2E2T4_9ACTN</name>
<dbReference type="InterPro" id="IPR029063">
    <property type="entry name" value="SAM-dependent_MTases_sf"/>
</dbReference>
<dbReference type="Gene3D" id="3.40.50.150">
    <property type="entry name" value="Vaccinia Virus protein VP39"/>
    <property type="match status" value="1"/>
</dbReference>
<feature type="domain" description="Methyltransferase" evidence="4">
    <location>
        <begin position="56"/>
        <end position="146"/>
    </location>
</feature>
<dbReference type="CDD" id="cd02440">
    <property type="entry name" value="AdoMet_MTases"/>
    <property type="match status" value="1"/>
</dbReference>
<keyword evidence="2" id="KW-0808">Transferase</keyword>
<proteinExistence type="predicted"/>
<keyword evidence="1 5" id="KW-0489">Methyltransferase</keyword>
<keyword evidence="6" id="KW-1185">Reference proteome</keyword>
<dbReference type="Pfam" id="PF13649">
    <property type="entry name" value="Methyltransf_25"/>
    <property type="match status" value="1"/>
</dbReference>
<organism evidence="5 6">
    <name type="scientific">Streptomyces camponoticapitis</name>
    <dbReference type="NCBI Taxonomy" id="1616125"/>
    <lineage>
        <taxon>Bacteria</taxon>
        <taxon>Bacillati</taxon>
        <taxon>Actinomycetota</taxon>
        <taxon>Actinomycetes</taxon>
        <taxon>Kitasatosporales</taxon>
        <taxon>Streptomycetaceae</taxon>
        <taxon>Streptomyces</taxon>
    </lineage>
</organism>
<dbReference type="GO" id="GO:0008168">
    <property type="term" value="F:methyltransferase activity"/>
    <property type="evidence" value="ECO:0007669"/>
    <property type="project" value="UniProtKB-KW"/>
</dbReference>
<accession>A0ABQ2E2T4</accession>
<evidence type="ECO:0000313" key="5">
    <source>
        <dbReference type="EMBL" id="GGJ88915.1"/>
    </source>
</evidence>
<reference evidence="6" key="1">
    <citation type="journal article" date="2019" name="Int. J. Syst. Evol. Microbiol.">
        <title>The Global Catalogue of Microorganisms (GCM) 10K type strain sequencing project: providing services to taxonomists for standard genome sequencing and annotation.</title>
        <authorList>
            <consortium name="The Broad Institute Genomics Platform"/>
            <consortium name="The Broad Institute Genome Sequencing Center for Infectious Disease"/>
            <person name="Wu L."/>
            <person name="Ma J."/>
        </authorList>
    </citation>
    <scope>NUCLEOTIDE SEQUENCE [LARGE SCALE GENOMIC DNA]</scope>
    <source>
        <strain evidence="6">CGMCC 4.7275</strain>
    </source>
</reference>
<feature type="region of interest" description="Disordered" evidence="3">
    <location>
        <begin position="205"/>
        <end position="225"/>
    </location>
</feature>
<evidence type="ECO:0000256" key="1">
    <source>
        <dbReference type="ARBA" id="ARBA00022603"/>
    </source>
</evidence>
<dbReference type="PANTHER" id="PTHR43861">
    <property type="entry name" value="TRANS-ACONITATE 2-METHYLTRANSFERASE-RELATED"/>
    <property type="match status" value="1"/>
</dbReference>